<dbReference type="EMBL" id="JAGQDG010000011">
    <property type="protein sequence ID" value="MBQ0937866.1"/>
    <property type="molecule type" value="Genomic_DNA"/>
</dbReference>
<dbReference type="Proteomes" id="UP000672097">
    <property type="component" value="Unassembled WGS sequence"/>
</dbReference>
<gene>
    <name evidence="1" type="ORF">KAK11_21265</name>
</gene>
<dbReference type="RefSeq" id="WP_210811594.1">
    <property type="nucleotide sequence ID" value="NZ_JAGQDG010000011.1"/>
</dbReference>
<keyword evidence="2" id="KW-1185">Reference proteome</keyword>
<reference evidence="1 2" key="1">
    <citation type="submission" date="2021-04" db="EMBL/GenBank/DDBJ databases">
        <title>The genome sequence of type strain Ideonella paludis KCTC 32238.</title>
        <authorList>
            <person name="Liu Y."/>
        </authorList>
    </citation>
    <scope>NUCLEOTIDE SEQUENCE [LARGE SCALE GENOMIC DNA]</scope>
    <source>
        <strain evidence="1 2">KCTC 32238</strain>
    </source>
</reference>
<proteinExistence type="predicted"/>
<sequence length="196" mass="21584">MSVIQRLLSLPDAFSLNLCASLLGIEKGVAKVYLSRWAAAGYVKSSGPRTGFYFNVLKNRNSTSEFLPQAVLHVHPTALVRGATVIHASGLTTQVAHQIDVAVLAPANRAHTDGFVAWPKSKRWYVAMRDMKLKDGLFGLPALQPEAALADMFATSNDWHPDIDDLEVDELDWAKFKVVCDRLGIEVPEQLKSLVE</sequence>
<name>A0ABS5E4A2_9BURK</name>
<evidence type="ECO:0000313" key="1">
    <source>
        <dbReference type="EMBL" id="MBQ0937866.1"/>
    </source>
</evidence>
<organism evidence="1 2">
    <name type="scientific">Ideonella paludis</name>
    <dbReference type="NCBI Taxonomy" id="1233411"/>
    <lineage>
        <taxon>Bacteria</taxon>
        <taxon>Pseudomonadati</taxon>
        <taxon>Pseudomonadota</taxon>
        <taxon>Betaproteobacteria</taxon>
        <taxon>Burkholderiales</taxon>
        <taxon>Sphaerotilaceae</taxon>
        <taxon>Ideonella</taxon>
    </lineage>
</organism>
<evidence type="ECO:0008006" key="3">
    <source>
        <dbReference type="Google" id="ProtNLM"/>
    </source>
</evidence>
<evidence type="ECO:0000313" key="2">
    <source>
        <dbReference type="Proteomes" id="UP000672097"/>
    </source>
</evidence>
<accession>A0ABS5E4A2</accession>
<comment type="caution">
    <text evidence="1">The sequence shown here is derived from an EMBL/GenBank/DDBJ whole genome shotgun (WGS) entry which is preliminary data.</text>
</comment>
<protein>
    <recommendedName>
        <fullName evidence="3">Transcriptional regulator</fullName>
    </recommendedName>
</protein>